<keyword evidence="5" id="KW-0694">RNA-binding</keyword>
<evidence type="ECO:0000313" key="8">
    <source>
        <dbReference type="Proteomes" id="UP000002382"/>
    </source>
</evidence>
<reference evidence="7 8" key="2">
    <citation type="journal article" date="2011" name="J. Bacteriol.">
        <title>Genome Sequence of Kosmotoga olearia Strain TBF 19.5.1, a Thermophilic Bacterium with a Wide Growth Temperature Range, Isolated from the Troll B Oil Platform in the North Sea.</title>
        <authorList>
            <person name="Swithers K.S."/>
            <person name="Dipippo J.L."/>
            <person name="Bruce D.C."/>
            <person name="Detter C."/>
            <person name="Tapia R."/>
            <person name="Han S."/>
            <person name="Goodwin L.A."/>
            <person name="Han J."/>
            <person name="Woyke T."/>
            <person name="Pitluck S."/>
            <person name="Pennacchio L."/>
            <person name="Nolan M."/>
            <person name="Mikhailova N."/>
            <person name="Land M.L."/>
            <person name="Nesbo C.L."/>
            <person name="Gogarten J.P."/>
            <person name="Noll K.M."/>
        </authorList>
    </citation>
    <scope>NUCLEOTIDE SEQUENCE [LARGE SCALE GENOMIC DNA]</scope>
    <source>
        <strain evidence="8">ATCC BAA-1733 / DSM 21960 / TBF 19.5.1</strain>
    </source>
</reference>
<dbReference type="AlphaFoldDB" id="C5CEM0"/>
<dbReference type="RefSeq" id="WP_012745048.1">
    <property type="nucleotide sequence ID" value="NC_012785.1"/>
</dbReference>
<keyword evidence="4" id="KW-0460">Magnesium</keyword>
<dbReference type="PANTHER" id="PTHR30001">
    <property type="entry name" value="RIBONUCLEASE"/>
    <property type="match status" value="1"/>
</dbReference>
<reference evidence="7 8" key="1">
    <citation type="submission" date="2009-06" db="EMBL/GenBank/DDBJ databases">
        <title>Complete sequence of Thermotogales bacterium TBF 19.5.1.</title>
        <authorList>
            <consortium name="US DOE Joint Genome Institute"/>
            <person name="Lucas S."/>
            <person name="Copeland A."/>
            <person name="Lapidus A."/>
            <person name="Glavina del Rio T."/>
            <person name="Tice H."/>
            <person name="Bruce D."/>
            <person name="Goodwin L."/>
            <person name="Pitluck S."/>
            <person name="Chertkov O."/>
            <person name="Brettin T."/>
            <person name="Detter J.C."/>
            <person name="Han C."/>
            <person name="Schmutz J."/>
            <person name="Larimer F."/>
            <person name="Land M."/>
            <person name="Hauser L."/>
            <person name="Kyrpides N."/>
            <person name="Ovchinnikova G."/>
            <person name="Noll K."/>
        </authorList>
    </citation>
    <scope>NUCLEOTIDE SEQUENCE [LARGE SCALE GENOMIC DNA]</scope>
    <source>
        <strain evidence="8">ATCC BAA-1733 / DSM 21960 / TBF 19.5.1</strain>
    </source>
</reference>
<dbReference type="GO" id="GO:0005737">
    <property type="term" value="C:cytoplasm"/>
    <property type="evidence" value="ECO:0007669"/>
    <property type="project" value="TreeGrafter"/>
</dbReference>
<proteinExistence type="predicted"/>
<keyword evidence="2" id="KW-0479">Metal-binding</keyword>
<dbReference type="PANTHER" id="PTHR30001:SF0">
    <property type="entry name" value="RIBONUCLEASE G"/>
    <property type="match status" value="1"/>
</dbReference>
<dbReference type="GO" id="GO:0003723">
    <property type="term" value="F:RNA binding"/>
    <property type="evidence" value="ECO:0007669"/>
    <property type="project" value="UniProtKB-KW"/>
</dbReference>
<dbReference type="GO" id="GO:0016787">
    <property type="term" value="F:hydrolase activity"/>
    <property type="evidence" value="ECO:0007669"/>
    <property type="project" value="UniProtKB-KW"/>
</dbReference>
<dbReference type="HOGENOM" id="CLU_003468_5_3_0"/>
<evidence type="ECO:0000259" key="6">
    <source>
        <dbReference type="PROSITE" id="PS50126"/>
    </source>
</evidence>
<dbReference type="InterPro" id="IPR019307">
    <property type="entry name" value="RNA-bd_AU-1/RNase_E/G"/>
</dbReference>
<feature type="domain" description="S1 motif" evidence="6">
    <location>
        <begin position="46"/>
        <end position="111"/>
    </location>
</feature>
<accession>C5CEM0</accession>
<evidence type="ECO:0000256" key="5">
    <source>
        <dbReference type="ARBA" id="ARBA00022884"/>
    </source>
</evidence>
<dbReference type="GO" id="GO:0004540">
    <property type="term" value="F:RNA nuclease activity"/>
    <property type="evidence" value="ECO:0007669"/>
    <property type="project" value="InterPro"/>
</dbReference>
<keyword evidence="8" id="KW-1185">Reference proteome</keyword>
<dbReference type="InterPro" id="IPR012340">
    <property type="entry name" value="NA-bd_OB-fold"/>
</dbReference>
<dbReference type="GO" id="GO:0006364">
    <property type="term" value="P:rRNA processing"/>
    <property type="evidence" value="ECO:0007669"/>
    <property type="project" value="TreeGrafter"/>
</dbReference>
<evidence type="ECO:0000256" key="4">
    <source>
        <dbReference type="ARBA" id="ARBA00022842"/>
    </source>
</evidence>
<dbReference type="STRING" id="521045.Kole_0546"/>
<dbReference type="InterPro" id="IPR004659">
    <property type="entry name" value="RNase_E/G"/>
</dbReference>
<dbReference type="SMART" id="SM00316">
    <property type="entry name" value="S1"/>
    <property type="match status" value="1"/>
</dbReference>
<sequence length="481" mass="54649">MEITKKKRTQAIVFSSLEDEVRIAILDEGKIQEVFFEEMDNESYMGNIYLGKIENVVPSLEAAFVNIGIGKNGFLRFKDTRNNQKLEKGKKVLVQVKKDPIGSKGPQLTLKISIPGRCLVYMPFSKHVGISKKITDQAERERLISIAKGIIENDEGIIFRTAANGVGEDTLREELENLRTIWKKINEKFRRARKPQILYEEPSLVEYILRERLTEDVKEIVVDSEDLWHDVVAGISKFKSGFKPIVRYVEEDAFLHEGIYEKMKVLYTRVVPLPNGGNIFIDKTEAMTVIDVNSASNTHGSDVSEMSLNTNLEAAVEIARQLRLRNIGGIIVIDFIDMKSEADRKKVISLLSEELKKDKAHSLILGFTRLGLLEMTRKRSTATINSRIYSTCPICRGTGQIESPKITYQRLVSDLQRLFKDKKIKSATVQVYQNLSGILTPEVQKQLSKQFKREIKVSFTWPVPATYDIKGSTKSEAKSKK</sequence>
<dbReference type="CDD" id="cd04453">
    <property type="entry name" value="S1_RNase_E"/>
    <property type="match status" value="1"/>
</dbReference>
<comment type="cofactor">
    <cofactor evidence="1">
        <name>Mg(2+)</name>
        <dbReference type="ChEBI" id="CHEBI:18420"/>
    </cofactor>
</comment>
<dbReference type="OrthoDB" id="9804278at2"/>
<dbReference type="InterPro" id="IPR003029">
    <property type="entry name" value="S1_domain"/>
</dbReference>
<gene>
    <name evidence="7" type="ordered locus">Kole_0546</name>
</gene>
<dbReference type="Proteomes" id="UP000002382">
    <property type="component" value="Chromosome"/>
</dbReference>
<keyword evidence="3" id="KW-0378">Hydrolase</keyword>
<evidence type="ECO:0000256" key="2">
    <source>
        <dbReference type="ARBA" id="ARBA00022723"/>
    </source>
</evidence>
<dbReference type="EMBL" id="CP001634">
    <property type="protein sequence ID" value="ACR79266.1"/>
    <property type="molecule type" value="Genomic_DNA"/>
</dbReference>
<dbReference type="Gene3D" id="2.40.50.140">
    <property type="entry name" value="Nucleic acid-binding proteins"/>
    <property type="match status" value="1"/>
</dbReference>
<dbReference type="GO" id="GO:0046872">
    <property type="term" value="F:metal ion binding"/>
    <property type="evidence" value="ECO:0007669"/>
    <property type="project" value="UniProtKB-KW"/>
</dbReference>
<evidence type="ECO:0000313" key="7">
    <source>
        <dbReference type="EMBL" id="ACR79266.1"/>
    </source>
</evidence>
<evidence type="ECO:0000256" key="3">
    <source>
        <dbReference type="ARBA" id="ARBA00022801"/>
    </source>
</evidence>
<dbReference type="eggNOG" id="COG1530">
    <property type="taxonomic scope" value="Bacteria"/>
</dbReference>
<dbReference type="PROSITE" id="PS50126">
    <property type="entry name" value="S1"/>
    <property type="match status" value="1"/>
</dbReference>
<organism evidence="7 8">
    <name type="scientific">Kosmotoga olearia (strain ATCC BAA-1733 / DSM 21960 / TBF 19.5.1)</name>
    <dbReference type="NCBI Taxonomy" id="521045"/>
    <lineage>
        <taxon>Bacteria</taxon>
        <taxon>Thermotogati</taxon>
        <taxon>Thermotogota</taxon>
        <taxon>Thermotogae</taxon>
        <taxon>Kosmotogales</taxon>
        <taxon>Kosmotogaceae</taxon>
        <taxon>Kosmotoga</taxon>
    </lineage>
</organism>
<dbReference type="KEGG" id="kol:Kole_0546"/>
<evidence type="ECO:0000256" key="1">
    <source>
        <dbReference type="ARBA" id="ARBA00001946"/>
    </source>
</evidence>
<dbReference type="SUPFAM" id="SSF50249">
    <property type="entry name" value="Nucleic acid-binding proteins"/>
    <property type="match status" value="1"/>
</dbReference>
<dbReference type="NCBIfam" id="TIGR00757">
    <property type="entry name" value="RNaseEG"/>
    <property type="match status" value="1"/>
</dbReference>
<protein>
    <submittedName>
        <fullName evidence="7">Ribonuclease, Rne/Rng family</fullName>
    </submittedName>
</protein>
<dbReference type="Pfam" id="PF10150">
    <property type="entry name" value="RNase_E_G"/>
    <property type="match status" value="1"/>
</dbReference>
<name>C5CEM0_KOSOT</name>